<name>A0A2K9EHA1_9FIRM</name>
<dbReference type="Proteomes" id="UP000233534">
    <property type="component" value="Chromosome"/>
</dbReference>
<feature type="domain" description="YgjP-like metallopeptidase" evidence="1">
    <location>
        <begin position="20"/>
        <end position="235"/>
    </location>
</feature>
<accession>A0A2K9EHA1</accession>
<dbReference type="EMBL" id="CP025197">
    <property type="protein sequence ID" value="AUG57323.1"/>
    <property type="molecule type" value="Genomic_DNA"/>
</dbReference>
<reference evidence="2 3" key="1">
    <citation type="submission" date="2017-12" db="EMBL/GenBank/DDBJ databases">
        <title>Complete genome sequence of Herbivorax saccincola GGR1, a novel Cellulosome-producing hydrolytic bacterium in a thermophilic biogas plant, established by Illumina and Nanopore MinION sequencing.</title>
        <authorList>
            <person name="Pechtl A."/>
            <person name="Ruckert C."/>
            <person name="Koeck D.E."/>
            <person name="Maus I."/>
            <person name="Winkler A."/>
            <person name="Kalinowski J."/>
            <person name="Puhler A."/>
            <person name="Schwarz W.W."/>
            <person name="Zverlov V.V."/>
            <person name="Schluter A."/>
            <person name="Liebl W."/>
        </authorList>
    </citation>
    <scope>NUCLEOTIDE SEQUENCE [LARGE SCALE GENOMIC DNA]</scope>
    <source>
        <strain evidence="3">SR1</strain>
    </source>
</reference>
<dbReference type="KEGG" id="hsc:HVS_07030"/>
<organism evidence="2 3">
    <name type="scientific">Acetivibrio saccincola</name>
    <dbReference type="NCBI Taxonomy" id="1677857"/>
    <lineage>
        <taxon>Bacteria</taxon>
        <taxon>Bacillati</taxon>
        <taxon>Bacillota</taxon>
        <taxon>Clostridia</taxon>
        <taxon>Eubacteriales</taxon>
        <taxon>Oscillospiraceae</taxon>
        <taxon>Acetivibrio</taxon>
    </lineage>
</organism>
<dbReference type="Pfam" id="PF01863">
    <property type="entry name" value="YgjP-like"/>
    <property type="match status" value="1"/>
</dbReference>
<evidence type="ECO:0000313" key="2">
    <source>
        <dbReference type="EMBL" id="AUG57323.1"/>
    </source>
</evidence>
<evidence type="ECO:0000313" key="3">
    <source>
        <dbReference type="Proteomes" id="UP000233534"/>
    </source>
</evidence>
<evidence type="ECO:0000259" key="1">
    <source>
        <dbReference type="Pfam" id="PF01863"/>
    </source>
</evidence>
<dbReference type="Gene3D" id="3.30.2010.10">
    <property type="entry name" value="Metalloproteases ('zincins'), catalytic domain"/>
    <property type="match status" value="1"/>
</dbReference>
<dbReference type="InterPro" id="IPR053136">
    <property type="entry name" value="UTP_pyrophosphatase-like"/>
</dbReference>
<dbReference type="CDD" id="cd07344">
    <property type="entry name" value="M48_yhfN_like"/>
    <property type="match status" value="1"/>
</dbReference>
<proteinExistence type="predicted"/>
<gene>
    <name evidence="2" type="ORF">HVS_07030</name>
</gene>
<keyword evidence="3" id="KW-1185">Reference proteome</keyword>
<dbReference type="RefSeq" id="WP_101300564.1">
    <property type="nucleotide sequence ID" value="NZ_CP025197.1"/>
</dbReference>
<sequence length="241" mass="28463">MSKALDSGKIKYKIVRSNRKTVAIQLREDGSIKVSAPFSVTKNQIDEIIEEKLSWILKKQEELKRIQRERNVYRKFEDGEKISYLGKEYILKIIKTEEDVRPKVVIDNHYMVIYISEKFIGEDARGNIRNVIKKWLVERFRDIAAEKIKKYSILIGVNPTKITIREQKTLWGSCSSKGSINLNWKLVMAPMEVIDYVIVHELCHMIEMNHSKNYWKIVSSIMPDYKNHRKWLKENGHKLLI</sequence>
<dbReference type="PANTHER" id="PTHR30399">
    <property type="entry name" value="UNCHARACTERIZED PROTEIN YGJP"/>
    <property type="match status" value="1"/>
</dbReference>
<dbReference type="PANTHER" id="PTHR30399:SF1">
    <property type="entry name" value="UTP PYROPHOSPHATASE"/>
    <property type="match status" value="1"/>
</dbReference>
<dbReference type="AlphaFoldDB" id="A0A2K9EHA1"/>
<dbReference type="InterPro" id="IPR002725">
    <property type="entry name" value="YgjP-like_metallopeptidase"/>
</dbReference>
<protein>
    <submittedName>
        <fullName evidence="2">WLM domain protein</fullName>
    </submittedName>
</protein>